<protein>
    <recommendedName>
        <fullName evidence="3">JmjC domain-containing protein</fullName>
    </recommendedName>
</protein>
<dbReference type="Pfam" id="PF13621">
    <property type="entry name" value="Cupin_8"/>
    <property type="match status" value="1"/>
</dbReference>
<dbReference type="Proteomes" id="UP000030659">
    <property type="component" value="Unassembled WGS sequence"/>
</dbReference>
<dbReference type="eggNOG" id="KOG2407">
    <property type="taxonomic scope" value="Eukaryota"/>
</dbReference>
<dbReference type="GO" id="GO:0042765">
    <property type="term" value="C:GPI-anchor transamidase complex"/>
    <property type="evidence" value="ECO:0007669"/>
    <property type="project" value="InterPro"/>
</dbReference>
<dbReference type="FunFam" id="2.60.120.10:FF:000146">
    <property type="entry name" value="Cupin-like protein, putative"/>
    <property type="match status" value="1"/>
</dbReference>
<proteinExistence type="predicted"/>
<dbReference type="EMBL" id="KI965397">
    <property type="protein sequence ID" value="EUD72829.1"/>
    <property type="molecule type" value="Genomic_DNA"/>
</dbReference>
<dbReference type="SUPFAM" id="SSF51197">
    <property type="entry name" value="Clavaminate synthase-like"/>
    <property type="match status" value="1"/>
</dbReference>
<evidence type="ECO:0000256" key="2">
    <source>
        <dbReference type="SAM" id="Phobius"/>
    </source>
</evidence>
<feature type="coiled-coil region" evidence="1">
    <location>
        <begin position="52"/>
        <end position="79"/>
    </location>
</feature>
<dbReference type="GO" id="GO:0016255">
    <property type="term" value="P:attachment of GPI anchor to protein"/>
    <property type="evidence" value="ECO:0007669"/>
    <property type="project" value="InterPro"/>
</dbReference>
<gene>
    <name evidence="4" type="ORF">YYG_01829</name>
</gene>
<reference evidence="4 5" key="1">
    <citation type="submission" date="2013-02" db="EMBL/GenBank/DDBJ databases">
        <title>The Genome Sequence of Plasmodium vinckei petteri CR.</title>
        <authorList>
            <consortium name="The Broad Institute Genome Sequencing Platform"/>
            <consortium name="The Broad Institute Genome Sequencing Center for Infectious Disease"/>
            <person name="Neafsey D."/>
            <person name="Cheeseman I."/>
            <person name="Volkman S."/>
            <person name="Adams J."/>
            <person name="Walker B."/>
            <person name="Young S.K."/>
            <person name="Zeng Q."/>
            <person name="Gargeya S."/>
            <person name="Fitzgerald M."/>
            <person name="Haas B."/>
            <person name="Abouelleil A."/>
            <person name="Alvarado L."/>
            <person name="Arachchi H.M."/>
            <person name="Berlin A.M."/>
            <person name="Chapman S.B."/>
            <person name="Dewar J."/>
            <person name="Goldberg J."/>
            <person name="Griggs A."/>
            <person name="Gujja S."/>
            <person name="Hansen M."/>
            <person name="Howarth C."/>
            <person name="Imamovic A."/>
            <person name="Larimer J."/>
            <person name="McCowan C."/>
            <person name="Murphy C."/>
            <person name="Neiman D."/>
            <person name="Pearson M."/>
            <person name="Priest M."/>
            <person name="Roberts A."/>
            <person name="Saif S."/>
            <person name="Shea T."/>
            <person name="Sisk P."/>
            <person name="Sykes S."/>
            <person name="Wortman J."/>
            <person name="Nusbaum C."/>
            <person name="Birren B."/>
        </authorList>
    </citation>
    <scope>NUCLEOTIDE SEQUENCE [LARGE SCALE GENOMIC DNA]</scope>
    <source>
        <strain evidence="4 5">CR</strain>
    </source>
</reference>
<name>W7AW39_PLAVN</name>
<keyword evidence="2" id="KW-1133">Transmembrane helix</keyword>
<dbReference type="PANTHER" id="PTHR12959:SF11">
    <property type="entry name" value="GPI TRANSAMIDASE COMPONENT PIG-T"/>
    <property type="match status" value="1"/>
</dbReference>
<evidence type="ECO:0000256" key="1">
    <source>
        <dbReference type="SAM" id="Coils"/>
    </source>
</evidence>
<keyword evidence="2" id="KW-0472">Membrane</keyword>
<dbReference type="InterPro" id="IPR003347">
    <property type="entry name" value="JmjC_dom"/>
</dbReference>
<feature type="domain" description="JmjC" evidence="3">
    <location>
        <begin position="123"/>
        <end position="375"/>
    </location>
</feature>
<keyword evidence="2" id="KW-0812">Transmembrane</keyword>
<keyword evidence="1" id="KW-0175">Coiled coil</keyword>
<accession>W7AW39</accession>
<dbReference type="InterPro" id="IPR007245">
    <property type="entry name" value="PIG-T"/>
</dbReference>
<evidence type="ECO:0000313" key="5">
    <source>
        <dbReference type="Proteomes" id="UP000030659"/>
    </source>
</evidence>
<dbReference type="InterPro" id="IPR041667">
    <property type="entry name" value="Cupin_8"/>
</dbReference>
<dbReference type="PROSITE" id="PS51184">
    <property type="entry name" value="JMJC"/>
    <property type="match status" value="1"/>
</dbReference>
<feature type="coiled-coil region" evidence="1">
    <location>
        <begin position="253"/>
        <end position="280"/>
    </location>
</feature>
<dbReference type="AlphaFoldDB" id="W7AW39"/>
<feature type="transmembrane region" description="Helical" evidence="2">
    <location>
        <begin position="887"/>
        <end position="907"/>
    </location>
</feature>
<dbReference type="PANTHER" id="PTHR12959">
    <property type="entry name" value="GPI TRANSAMIDASE COMPONENT PIG-T-RELATED"/>
    <property type="match status" value="1"/>
</dbReference>
<sequence length="918" mass="108521">MATKDQYVGFCFHKSKINHIDKIDHDITAEQFYLNYILKRKPCILKSEHVIKNNLNIDINFMKNNMENVDVQLEQKIANSFGTGEKIEMKFHDFLSLLEEGNTNYYLNTQYIKENAYHPSDLCNSITQQMINYLPKELDIMGNLEIYQYNIWLGNNDDKNLKTFLHHDYHDNIYVLLEGKKIFRIYSPHFAHLLKTNGNISRIHNNGLIAYSPFIRSDGSNYLDVYKKKVDNIYYDINLMEMYLNRKDKLLDDEIIENSIDKAEHKLNALEDNILSYRIRKSKFQHKENARNDIPNHFCLINTSDRTSDDCIFDDNTEIENKYIEICINKGDILYLPCGWFHEVKSFSNEKYHLAFNYWYYPPYIKMTNSLEMQNRFLHPYVDRHLTERNKILYKKIGIIKKEKKQDIINILSYYTIICVVYLAKSYVIDESANVLPLDNNLVHVKLKLDVNGKDYKDNFLPINLLKLLNYVKSLKINIKRGVYRNYYNNKYLDKYPYGFTLEVELKKGDNDKNNKETENSEFSKREIFILHQLLNEIWSITGVSTNLLKIKDLIKVHNKIFAFLPDESICTEYFSFIKKLYPCKDFGGLFNAVNSSYLISKLSTNIGFELNDNDDKFLLLYIDYITHHDQKKDVRIIDLIDSKYSLNDCPLIDRNTLIVQKKDESFISTIFKKHGTTNMFYENINLYNILQNPQQNILEEYINVNIIREEANSMITADIKKKQSSLLYIFQNLNANKNSDFLFVDKLPYHLTPLLHTIMVQGNAHNDYDKSNEKCNFIYFGETALKKFNIKFSNFDNIENIPKSGSFYYIHFEHNLPPLCKITIRFEVVKIRIRSFEFEFDIDRGILLGSGIFMQKRNHSLPENNDFMYKYTPSILIDIVLPDTSMPFNVMAIATCVIMLFFGFIFKLTAKEETRYI</sequence>
<evidence type="ECO:0000313" key="4">
    <source>
        <dbReference type="EMBL" id="EUD72829.1"/>
    </source>
</evidence>
<dbReference type="InterPro" id="IPR014710">
    <property type="entry name" value="RmlC-like_jellyroll"/>
</dbReference>
<organism evidence="4 5">
    <name type="scientific">Plasmodium vinckei petteri</name>
    <dbReference type="NCBI Taxonomy" id="138298"/>
    <lineage>
        <taxon>Eukaryota</taxon>
        <taxon>Sar</taxon>
        <taxon>Alveolata</taxon>
        <taxon>Apicomplexa</taxon>
        <taxon>Aconoidasida</taxon>
        <taxon>Haemosporida</taxon>
        <taxon>Plasmodiidae</taxon>
        <taxon>Plasmodium</taxon>
        <taxon>Plasmodium (Vinckeia)</taxon>
    </lineage>
</organism>
<dbReference type="Gene3D" id="2.60.120.10">
    <property type="entry name" value="Jelly Rolls"/>
    <property type="match status" value="2"/>
</dbReference>
<dbReference type="Pfam" id="PF04113">
    <property type="entry name" value="Gpi16"/>
    <property type="match status" value="1"/>
</dbReference>
<evidence type="ECO:0000259" key="3">
    <source>
        <dbReference type="PROSITE" id="PS51184"/>
    </source>
</evidence>